<name>A0A7V8JRP3_9BURK</name>
<dbReference type="InterPro" id="IPR003749">
    <property type="entry name" value="ThiS/MoaD-like"/>
</dbReference>
<gene>
    <name evidence="1" type="ORF">GAK30_00613</name>
</gene>
<dbReference type="InterPro" id="IPR010035">
    <property type="entry name" value="Thi_S"/>
</dbReference>
<comment type="caution">
    <text evidence="1">The sequence shown here is derived from an EMBL/GenBank/DDBJ whole genome shotgun (WGS) entry which is preliminary data.</text>
</comment>
<protein>
    <recommendedName>
        <fullName evidence="3">Sulfur carrier protein</fullName>
    </recommendedName>
</protein>
<dbReference type="Gene3D" id="3.10.20.30">
    <property type="match status" value="1"/>
</dbReference>
<dbReference type="EMBL" id="WNDQ01000006">
    <property type="protein sequence ID" value="KAF1023160.1"/>
    <property type="molecule type" value="Genomic_DNA"/>
</dbReference>
<evidence type="ECO:0000313" key="1">
    <source>
        <dbReference type="EMBL" id="KAF1023160.1"/>
    </source>
</evidence>
<accession>A0A7V8JRP3</accession>
<dbReference type="NCBIfam" id="TIGR01683">
    <property type="entry name" value="thiS"/>
    <property type="match status" value="1"/>
</dbReference>
<dbReference type="InterPro" id="IPR016155">
    <property type="entry name" value="Mopterin_synth/thiamin_S_b"/>
</dbReference>
<dbReference type="AlphaFoldDB" id="A0A7V8JRP3"/>
<proteinExistence type="predicted"/>
<reference evidence="2" key="1">
    <citation type="journal article" date="2020" name="MBio">
        <title>Horizontal gene transfer to a defensive symbiont with a reduced genome amongst a multipartite beetle microbiome.</title>
        <authorList>
            <person name="Waterworth S.C."/>
            <person name="Florez L.V."/>
            <person name="Rees E.R."/>
            <person name="Hertweck C."/>
            <person name="Kaltenpoth M."/>
            <person name="Kwan J.C."/>
        </authorList>
    </citation>
    <scope>NUCLEOTIDE SEQUENCE [LARGE SCALE GENOMIC DNA]</scope>
</reference>
<dbReference type="Pfam" id="PF02597">
    <property type="entry name" value="ThiS"/>
    <property type="match status" value="1"/>
</dbReference>
<dbReference type="Proteomes" id="UP000461670">
    <property type="component" value="Unassembled WGS sequence"/>
</dbReference>
<organism evidence="1 2">
    <name type="scientific">Paracidovorax wautersii</name>
    <dbReference type="NCBI Taxonomy" id="1177982"/>
    <lineage>
        <taxon>Bacteria</taxon>
        <taxon>Pseudomonadati</taxon>
        <taxon>Pseudomonadota</taxon>
        <taxon>Betaproteobacteria</taxon>
        <taxon>Burkholderiales</taxon>
        <taxon>Comamonadaceae</taxon>
        <taxon>Paracidovorax</taxon>
    </lineage>
</organism>
<dbReference type="SUPFAM" id="SSF54285">
    <property type="entry name" value="MoaD/ThiS"/>
    <property type="match status" value="1"/>
</dbReference>
<evidence type="ECO:0008006" key="3">
    <source>
        <dbReference type="Google" id="ProtNLM"/>
    </source>
</evidence>
<evidence type="ECO:0000313" key="2">
    <source>
        <dbReference type="Proteomes" id="UP000461670"/>
    </source>
</evidence>
<sequence>MTATINITLNGEALRTEAPDLATLIAQLGQPPQALATAVNGEFVARGARAGKALAEGDAVFTFEPITGG</sequence>
<dbReference type="InterPro" id="IPR012675">
    <property type="entry name" value="Beta-grasp_dom_sf"/>
</dbReference>
<dbReference type="CDD" id="cd00565">
    <property type="entry name" value="Ubl_ThiS"/>
    <property type="match status" value="1"/>
</dbReference>